<dbReference type="InParanoid" id="A0A0D2AQ12"/>
<dbReference type="GO" id="GO:0033553">
    <property type="term" value="C:rDNA heterochromatin"/>
    <property type="evidence" value="ECO:0007669"/>
    <property type="project" value="TreeGrafter"/>
</dbReference>
<dbReference type="RefSeq" id="XP_016218444.1">
    <property type="nucleotide sequence ID" value="XM_016353291.1"/>
</dbReference>
<gene>
    <name evidence="4" type="ORF">PV09_00539</name>
</gene>
<protein>
    <recommendedName>
        <fullName evidence="6">Cryptic loci regulator 2 N-terminal domain-containing protein</fullName>
    </recommendedName>
</protein>
<dbReference type="PANTHER" id="PTHR38046:SF1">
    <property type="entry name" value="CRYPTIC LOCI REGULATOR 2"/>
    <property type="match status" value="1"/>
</dbReference>
<keyword evidence="5" id="KW-1185">Reference proteome</keyword>
<organism evidence="4 5">
    <name type="scientific">Verruconis gallopava</name>
    <dbReference type="NCBI Taxonomy" id="253628"/>
    <lineage>
        <taxon>Eukaryota</taxon>
        <taxon>Fungi</taxon>
        <taxon>Dikarya</taxon>
        <taxon>Ascomycota</taxon>
        <taxon>Pezizomycotina</taxon>
        <taxon>Dothideomycetes</taxon>
        <taxon>Pleosporomycetidae</taxon>
        <taxon>Venturiales</taxon>
        <taxon>Sympoventuriaceae</taxon>
        <taxon>Verruconis</taxon>
    </lineage>
</organism>
<feature type="compositionally biased region" description="Acidic residues" evidence="1">
    <location>
        <begin position="691"/>
        <end position="705"/>
    </location>
</feature>
<dbReference type="InterPro" id="IPR031915">
    <property type="entry name" value="Clr2_N"/>
</dbReference>
<sequence>MAQLRIVTINDYSDGNARHLPNTSTHRKDDPPEIYLEKLGTEWMKSRGEAQPGFRYRLDRLPYGYTVWERPRPGDPKRVDRWCFGHPSKKPFDSPNRFLPHFLTLMEKGSTEDCPCIHCKKKDMQSWSRTPVVADSSAVPDSTSRFDKYTLSSSISTRPSTQATTHPSSHSSQAEAETGSKPKIGLYKSKGRQWVEGRTDEEGTPDPYRNNIDRLKALQSLDTLIEEPMSADWRAERASNIEAYLRELKQKRSWISRRLEIVLMVRSLQEDESVIFSPKHNRFMITKDGSTFHEEPFWEAGIVTQTPLTDIEDDSQAVTISGFRVEPLSNANSKEGKGIWKRYVYLRHDQIRPFSLWKNLLAGTDSDQWDETIANAMLVMSTLALVKRYRFKGKWPEAKVFCRAMYLGSELILEGDFVYLIPENNFDDGVTDIMHISSITLDMWNLDKASDNDYDDGHPYNCAARITGKVYTRDAQRATNPTPVKFDDATTGLNRAGPWYARTPADKLTRVPFHRVMGRYYDLDAVDKWVHGKGAQGQPLTSPGIGLSGIIQARRYSSDEYQRIQDGNTWFWADTRVEALDLEEVNGLLVSSRDPDRDPKKYRKQIRVIDGTARPEERRLLKQVGKRASGRVMNSMVASALDLDAEQGSADTSRVRKRSRSAMSGSESREDDEQGRQNEMADQSAEAIALSDEEIPSSSDDDDGDSVIGSERQAQTPRRTIPVVVID</sequence>
<proteinExistence type="predicted"/>
<dbReference type="GO" id="GO:0070824">
    <property type="term" value="C:SHREC complex"/>
    <property type="evidence" value="ECO:0007669"/>
    <property type="project" value="InterPro"/>
</dbReference>
<dbReference type="GO" id="GO:0031934">
    <property type="term" value="C:mating-type region heterochromatin"/>
    <property type="evidence" value="ECO:0007669"/>
    <property type="project" value="TreeGrafter"/>
</dbReference>
<evidence type="ECO:0000259" key="3">
    <source>
        <dbReference type="Pfam" id="PF16761"/>
    </source>
</evidence>
<dbReference type="Pfam" id="PF16761">
    <property type="entry name" value="Clr2_transil"/>
    <property type="match status" value="1"/>
</dbReference>
<dbReference type="STRING" id="253628.A0A0D2AQ12"/>
<dbReference type="OrthoDB" id="438224at2759"/>
<feature type="region of interest" description="Disordered" evidence="1">
    <location>
        <begin position="150"/>
        <end position="210"/>
    </location>
</feature>
<evidence type="ECO:0008006" key="6">
    <source>
        <dbReference type="Google" id="ProtNLM"/>
    </source>
</evidence>
<dbReference type="Pfam" id="PF10383">
    <property type="entry name" value="Clr2"/>
    <property type="match status" value="1"/>
</dbReference>
<feature type="compositionally biased region" description="Polar residues" evidence="1">
    <location>
        <begin position="150"/>
        <end position="175"/>
    </location>
</feature>
<dbReference type="GeneID" id="27308512"/>
<dbReference type="AlphaFoldDB" id="A0A0D2AQ12"/>
<dbReference type="HOGENOM" id="CLU_012433_1_0_1"/>
<feature type="domain" description="Cryptic loci regulator 2 N-terminal" evidence="3">
    <location>
        <begin position="56"/>
        <end position="119"/>
    </location>
</feature>
<dbReference type="Proteomes" id="UP000053259">
    <property type="component" value="Unassembled WGS sequence"/>
</dbReference>
<dbReference type="InterPro" id="IPR038986">
    <property type="entry name" value="Clr2"/>
</dbReference>
<accession>A0A0D2AQ12</accession>
<dbReference type="GO" id="GO:0030466">
    <property type="term" value="P:silent mating-type cassette heterochromatin formation"/>
    <property type="evidence" value="ECO:0007669"/>
    <property type="project" value="TreeGrafter"/>
</dbReference>
<dbReference type="VEuPathDB" id="FungiDB:PV09_00539"/>
<evidence type="ECO:0000313" key="5">
    <source>
        <dbReference type="Proteomes" id="UP000053259"/>
    </source>
</evidence>
<name>A0A0D2AQ12_9PEZI</name>
<evidence type="ECO:0000259" key="2">
    <source>
        <dbReference type="Pfam" id="PF10383"/>
    </source>
</evidence>
<dbReference type="InterPro" id="IPR018839">
    <property type="entry name" value="Tscrpt-silencing_Clr2_C"/>
</dbReference>
<dbReference type="EMBL" id="KN847530">
    <property type="protein sequence ID" value="KIW08575.1"/>
    <property type="molecule type" value="Genomic_DNA"/>
</dbReference>
<dbReference type="PANTHER" id="PTHR38046">
    <property type="entry name" value="CRYPTIC LOCI REGULATOR 2"/>
    <property type="match status" value="1"/>
</dbReference>
<evidence type="ECO:0000313" key="4">
    <source>
        <dbReference type="EMBL" id="KIW08575.1"/>
    </source>
</evidence>
<reference evidence="4 5" key="1">
    <citation type="submission" date="2015-01" db="EMBL/GenBank/DDBJ databases">
        <title>The Genome Sequence of Ochroconis gallopava CBS43764.</title>
        <authorList>
            <consortium name="The Broad Institute Genomics Platform"/>
            <person name="Cuomo C."/>
            <person name="de Hoog S."/>
            <person name="Gorbushina A."/>
            <person name="Stielow B."/>
            <person name="Teixiera M."/>
            <person name="Abouelleil A."/>
            <person name="Chapman S.B."/>
            <person name="Priest M."/>
            <person name="Young S.K."/>
            <person name="Wortman J."/>
            <person name="Nusbaum C."/>
            <person name="Birren B."/>
        </authorList>
    </citation>
    <scope>NUCLEOTIDE SEQUENCE [LARGE SCALE GENOMIC DNA]</scope>
    <source>
        <strain evidence="4 5">CBS 43764</strain>
    </source>
</reference>
<feature type="region of interest" description="Disordered" evidence="1">
    <location>
        <begin position="643"/>
        <end position="727"/>
    </location>
</feature>
<evidence type="ECO:0000256" key="1">
    <source>
        <dbReference type="SAM" id="MobiDB-lite"/>
    </source>
</evidence>
<feature type="domain" description="Cryptic loci regulator 2 C-terminal" evidence="2">
    <location>
        <begin position="401"/>
        <end position="521"/>
    </location>
</feature>